<dbReference type="Proteomes" id="UP000030745">
    <property type="component" value="Unassembled WGS sequence"/>
</dbReference>
<dbReference type="GO" id="GO:0061608">
    <property type="term" value="F:nuclear import signal receptor activity"/>
    <property type="evidence" value="ECO:0007669"/>
    <property type="project" value="TreeGrafter"/>
</dbReference>
<accession>A0A067CM61</accession>
<dbReference type="PANTHER" id="PTHR12925">
    <property type="entry name" value="HIKESHI FAMILY MEMBER"/>
    <property type="match status" value="1"/>
</dbReference>
<dbReference type="InterPro" id="IPR001969">
    <property type="entry name" value="Aspartic_peptidase_AS"/>
</dbReference>
<name>A0A067CM61_SAPPC</name>
<feature type="signal peptide" evidence="6">
    <location>
        <begin position="1"/>
        <end position="20"/>
    </location>
</feature>
<keyword evidence="4" id="KW-0645">Protease</keyword>
<dbReference type="InterPro" id="IPR008493">
    <property type="entry name" value="Hikeshi-like_N"/>
</dbReference>
<comment type="similarity">
    <text evidence="1">Belongs to the OPI10 family.</text>
</comment>
<feature type="active site" evidence="3">
    <location>
        <position position="66"/>
    </location>
</feature>
<keyword evidence="5" id="KW-1133">Transmembrane helix</keyword>
<keyword evidence="5" id="KW-0472">Membrane</keyword>
<dbReference type="RefSeq" id="XP_012201369.1">
    <property type="nucleotide sequence ID" value="XM_012345979.1"/>
</dbReference>
<keyword evidence="4" id="KW-0064">Aspartyl protease</keyword>
<dbReference type="VEuPathDB" id="FungiDB:SPRG_07185"/>
<dbReference type="PRINTS" id="PR00792">
    <property type="entry name" value="PEPSIN"/>
</dbReference>
<reference evidence="8 9" key="1">
    <citation type="journal article" date="2013" name="PLoS Genet.">
        <title>Distinctive expansion of potential virulence genes in the genome of the oomycete fish pathogen Saprolegnia parasitica.</title>
        <authorList>
            <person name="Jiang R.H."/>
            <person name="de Bruijn I."/>
            <person name="Haas B.J."/>
            <person name="Belmonte R."/>
            <person name="Lobach L."/>
            <person name="Christie J."/>
            <person name="van den Ackerveken G."/>
            <person name="Bottin A."/>
            <person name="Bulone V."/>
            <person name="Diaz-Moreno S.M."/>
            <person name="Dumas B."/>
            <person name="Fan L."/>
            <person name="Gaulin E."/>
            <person name="Govers F."/>
            <person name="Grenville-Briggs L.J."/>
            <person name="Horner N.R."/>
            <person name="Levin J.Z."/>
            <person name="Mammella M."/>
            <person name="Meijer H.J."/>
            <person name="Morris P."/>
            <person name="Nusbaum C."/>
            <person name="Oome S."/>
            <person name="Phillips A.J."/>
            <person name="van Rooyen D."/>
            <person name="Rzeszutek E."/>
            <person name="Saraiva M."/>
            <person name="Secombes C.J."/>
            <person name="Seidl M.F."/>
            <person name="Snel B."/>
            <person name="Stassen J.H."/>
            <person name="Sykes S."/>
            <person name="Tripathy S."/>
            <person name="van den Berg H."/>
            <person name="Vega-Arreguin J.C."/>
            <person name="Wawra S."/>
            <person name="Young S.K."/>
            <person name="Zeng Q."/>
            <person name="Dieguez-Uribeondo J."/>
            <person name="Russ C."/>
            <person name="Tyler B.M."/>
            <person name="van West P."/>
        </authorList>
    </citation>
    <scope>NUCLEOTIDE SEQUENCE [LARGE SCALE GENOMIC DNA]</scope>
    <source>
        <strain evidence="8 9">CBS 223.65</strain>
    </source>
</reference>
<dbReference type="GO" id="GO:0006508">
    <property type="term" value="P:proteolysis"/>
    <property type="evidence" value="ECO:0007669"/>
    <property type="project" value="UniProtKB-KW"/>
</dbReference>
<dbReference type="InterPro" id="IPR021109">
    <property type="entry name" value="Peptidase_aspartic_dom_sf"/>
</dbReference>
<keyword evidence="4" id="KW-0378">Hydrolase</keyword>
<keyword evidence="9" id="KW-1185">Reference proteome</keyword>
<evidence type="ECO:0000259" key="7">
    <source>
        <dbReference type="PROSITE" id="PS51767"/>
    </source>
</evidence>
<dbReference type="AlphaFoldDB" id="A0A067CM61"/>
<comment type="similarity">
    <text evidence="2 4">Belongs to the peptidase A1 family.</text>
</comment>
<gene>
    <name evidence="8" type="ORF">SPRG_07185</name>
</gene>
<dbReference type="EMBL" id="KK583214">
    <property type="protein sequence ID" value="KDO27912.1"/>
    <property type="molecule type" value="Genomic_DNA"/>
</dbReference>
<dbReference type="Pfam" id="PF00026">
    <property type="entry name" value="Asp"/>
    <property type="match status" value="2"/>
</dbReference>
<dbReference type="GO" id="GO:0005634">
    <property type="term" value="C:nucleus"/>
    <property type="evidence" value="ECO:0007669"/>
    <property type="project" value="TreeGrafter"/>
</dbReference>
<dbReference type="PANTHER" id="PTHR12925:SF0">
    <property type="entry name" value="PROTEIN HIKESHI"/>
    <property type="match status" value="1"/>
</dbReference>
<dbReference type="Gene3D" id="2.40.70.10">
    <property type="entry name" value="Acid Proteases"/>
    <property type="match status" value="2"/>
</dbReference>
<dbReference type="GO" id="GO:0006606">
    <property type="term" value="P:protein import into nucleus"/>
    <property type="evidence" value="ECO:0007669"/>
    <property type="project" value="TreeGrafter"/>
</dbReference>
<feature type="chain" id="PRO_5001637908" description="Peptidase A1 domain-containing protein" evidence="6">
    <location>
        <begin position="21"/>
        <end position="720"/>
    </location>
</feature>
<dbReference type="GO" id="GO:0005829">
    <property type="term" value="C:cytosol"/>
    <property type="evidence" value="ECO:0007669"/>
    <property type="project" value="TreeGrafter"/>
</dbReference>
<dbReference type="KEGG" id="spar:SPRG_07185"/>
<dbReference type="PROSITE" id="PS51767">
    <property type="entry name" value="PEPTIDASE_A1"/>
    <property type="match status" value="1"/>
</dbReference>
<evidence type="ECO:0000256" key="5">
    <source>
        <dbReference type="SAM" id="Phobius"/>
    </source>
</evidence>
<dbReference type="OMA" id="VLMEAFY"/>
<dbReference type="Pfam" id="PF05603">
    <property type="entry name" value="Hikeshi-like_N"/>
    <property type="match status" value="1"/>
</dbReference>
<dbReference type="SUPFAM" id="SSF50630">
    <property type="entry name" value="Acid proteases"/>
    <property type="match status" value="1"/>
</dbReference>
<feature type="transmembrane region" description="Helical" evidence="5">
    <location>
        <begin position="471"/>
        <end position="495"/>
    </location>
</feature>
<dbReference type="InterPro" id="IPR033121">
    <property type="entry name" value="PEPTIDASE_A1"/>
</dbReference>
<dbReference type="InterPro" id="IPR001461">
    <property type="entry name" value="Aspartic_peptidase_A1"/>
</dbReference>
<keyword evidence="5" id="KW-0812">Transmembrane</keyword>
<feature type="domain" description="Peptidase A1" evidence="7">
    <location>
        <begin position="48"/>
        <end position="419"/>
    </location>
</feature>
<evidence type="ECO:0000313" key="8">
    <source>
        <dbReference type="EMBL" id="KDO27912.1"/>
    </source>
</evidence>
<sequence length="720" mass="77830">MLRRDLRSWLVLLAMAYVRATDVYQENLYGISSGISYYMRITIGQPTYSNAAPKASANNTFKLLIDTGSSNLAVASASCCSGLNSLRLFNCAASSTCKANAKNDAVDVSYVVGSWRGNMVQDTMSSSNVSALPNIPFATISTQNNFFDGTFDGIVGLAFRSIAEPMSNPPPTILESMVQNKIIADVFGLQLCGVLQPHVSGHLPIAGQLGTASPPTYEPLRSNGTHVVLGGIQASNTQLYRGPIHYSPLVVKKWYVVVLTAMGFGNRTLNLPCAVLNTPKAIVDSGTSNLILPTQAYTALLAEIRTATLAAIPSFPLSYFSDSVVCCESYCDPSDLTSPLLNLPSISISLALEGSSGEQITVTIPSTYYWRPLAASNGFATVNCRIFGISEGSGSMLGNVFMDGLYIVHDRAGARMGFAVADNCANKASSSKSITTQGGGSWCECMAPATRSGSLVSGGWPGTKPCFFWAWWTYVIVVGIVVVGVCLVIIAVLCIRKRRHRRSLQHPSFAQLQETLLESGPSPMLSSNTSDDILVMVEARNTPNFGMVIAGRPVVTDFAEISPTQFVVDVPYPEQVTDITFFLLPHSPVPLGYAAVLYFAVPHLQNWQLLGSVFAEKPSAIFRTSWPTHPDVANQPVIQVGVSIEPVDNVKNLGIEASGLTERKAFAHKIAVDLFNFMSSFSTSTDRSLMVIPTNLLDRWIERFEAKYRRDPNFMMKAST</sequence>
<feature type="active site" evidence="3">
    <location>
        <position position="284"/>
    </location>
</feature>
<evidence type="ECO:0000256" key="1">
    <source>
        <dbReference type="ARBA" id="ARBA00006623"/>
    </source>
</evidence>
<evidence type="ECO:0000256" key="3">
    <source>
        <dbReference type="PIRSR" id="PIRSR601461-1"/>
    </source>
</evidence>
<dbReference type="Pfam" id="PF21057">
    <property type="entry name" value="Hikeshi-like_C"/>
    <property type="match status" value="1"/>
</dbReference>
<dbReference type="STRING" id="695850.A0A067CM61"/>
<keyword evidence="6" id="KW-0732">Signal</keyword>
<dbReference type="PROSITE" id="PS00141">
    <property type="entry name" value="ASP_PROTEASE"/>
    <property type="match status" value="2"/>
</dbReference>
<evidence type="ECO:0000256" key="4">
    <source>
        <dbReference type="RuleBase" id="RU000454"/>
    </source>
</evidence>
<evidence type="ECO:0000256" key="2">
    <source>
        <dbReference type="ARBA" id="ARBA00007447"/>
    </source>
</evidence>
<proteinExistence type="inferred from homology"/>
<evidence type="ECO:0000256" key="6">
    <source>
        <dbReference type="SAM" id="SignalP"/>
    </source>
</evidence>
<dbReference type="InterPro" id="IPR048364">
    <property type="entry name" value="Hikeshi-like_C"/>
</dbReference>
<dbReference type="InterPro" id="IPR031318">
    <property type="entry name" value="OPI10"/>
</dbReference>
<dbReference type="GeneID" id="24129483"/>
<evidence type="ECO:0000313" key="9">
    <source>
        <dbReference type="Proteomes" id="UP000030745"/>
    </source>
</evidence>
<organism evidence="8 9">
    <name type="scientific">Saprolegnia parasitica (strain CBS 223.65)</name>
    <dbReference type="NCBI Taxonomy" id="695850"/>
    <lineage>
        <taxon>Eukaryota</taxon>
        <taxon>Sar</taxon>
        <taxon>Stramenopiles</taxon>
        <taxon>Oomycota</taxon>
        <taxon>Saprolegniomycetes</taxon>
        <taxon>Saprolegniales</taxon>
        <taxon>Saprolegniaceae</taxon>
        <taxon>Saprolegnia</taxon>
    </lineage>
</organism>
<dbReference type="OrthoDB" id="10248398at2759"/>
<dbReference type="GO" id="GO:0004190">
    <property type="term" value="F:aspartic-type endopeptidase activity"/>
    <property type="evidence" value="ECO:0007669"/>
    <property type="project" value="UniProtKB-KW"/>
</dbReference>
<protein>
    <recommendedName>
        <fullName evidence="7">Peptidase A1 domain-containing protein</fullName>
    </recommendedName>
</protein>